<evidence type="ECO:0000313" key="4">
    <source>
        <dbReference type="Proteomes" id="UP001215461"/>
    </source>
</evidence>
<dbReference type="SMART" id="SM00855">
    <property type="entry name" value="PGAM"/>
    <property type="match status" value="1"/>
</dbReference>
<dbReference type="PANTHER" id="PTHR48100">
    <property type="entry name" value="BROAD-SPECIFICITY PHOSPHATASE YOR283W-RELATED"/>
    <property type="match status" value="1"/>
</dbReference>
<protein>
    <submittedName>
        <fullName evidence="3">Histidine phosphatase family protein</fullName>
    </submittedName>
</protein>
<proteinExistence type="predicted"/>
<feature type="binding site" evidence="2">
    <location>
        <position position="61"/>
    </location>
    <ligand>
        <name>substrate</name>
    </ligand>
</feature>
<feature type="binding site" evidence="2">
    <location>
        <begin position="8"/>
        <end position="15"/>
    </location>
    <ligand>
        <name>substrate</name>
    </ligand>
</feature>
<dbReference type="SUPFAM" id="SSF53254">
    <property type="entry name" value="Phosphoglycerate mutase-like"/>
    <property type="match status" value="1"/>
</dbReference>
<feature type="active site" description="Tele-phosphohistidine intermediate" evidence="1">
    <location>
        <position position="9"/>
    </location>
</feature>
<dbReference type="Pfam" id="PF00300">
    <property type="entry name" value="His_Phos_1"/>
    <property type="match status" value="1"/>
</dbReference>
<gene>
    <name evidence="3" type="ORF">G9403_07855</name>
</gene>
<dbReference type="InterPro" id="IPR013078">
    <property type="entry name" value="His_Pase_superF_clade-1"/>
</dbReference>
<dbReference type="AlphaFoldDB" id="A0ABD4XJW9"/>
<feature type="active site" description="Proton donor/acceptor" evidence="1">
    <location>
        <position position="85"/>
    </location>
</feature>
<dbReference type="Gene3D" id="3.40.50.1240">
    <property type="entry name" value="Phosphoglycerate mutase-like"/>
    <property type="match status" value="1"/>
</dbReference>
<dbReference type="InterPro" id="IPR050275">
    <property type="entry name" value="PGM_Phosphatase"/>
</dbReference>
<accession>A0ABD4XJW9</accession>
<name>A0ABD4XJW9_WEIPA</name>
<evidence type="ECO:0000313" key="3">
    <source>
        <dbReference type="EMBL" id="MDF8371554.1"/>
    </source>
</evidence>
<reference evidence="3 4" key="1">
    <citation type="submission" date="2020-03" db="EMBL/GenBank/DDBJ databases">
        <title>Comparative genomics of Weissella paramesenteroides.</title>
        <authorList>
            <person name="Kant R."/>
            <person name="Takala T."/>
            <person name="Saris P."/>
        </authorList>
    </citation>
    <scope>NUCLEOTIDE SEQUENCE [LARGE SCALE GENOMIC DNA]</scope>
    <source>
        <strain evidence="3 4">SJ27-4</strain>
    </source>
</reference>
<evidence type="ECO:0000256" key="2">
    <source>
        <dbReference type="PIRSR" id="PIRSR613078-2"/>
    </source>
</evidence>
<dbReference type="InterPro" id="IPR029033">
    <property type="entry name" value="His_PPase_superfam"/>
</dbReference>
<comment type="caution">
    <text evidence="3">The sequence shown here is derived from an EMBL/GenBank/DDBJ whole genome shotgun (WGS) entry which is preliminary data.</text>
</comment>
<organism evidence="3 4">
    <name type="scientific">Weissella paramesenteroides</name>
    <name type="common">Leuconostoc paramesenteroides</name>
    <dbReference type="NCBI Taxonomy" id="1249"/>
    <lineage>
        <taxon>Bacteria</taxon>
        <taxon>Bacillati</taxon>
        <taxon>Bacillota</taxon>
        <taxon>Bacilli</taxon>
        <taxon>Lactobacillales</taxon>
        <taxon>Lactobacillaceae</taxon>
        <taxon>Weissella</taxon>
    </lineage>
</organism>
<dbReference type="Proteomes" id="UP001215461">
    <property type="component" value="Unassembled WGS sequence"/>
</dbReference>
<dbReference type="RefSeq" id="WP_277362422.1">
    <property type="nucleotide sequence ID" value="NZ_JAANXN010000010.1"/>
</dbReference>
<dbReference type="CDD" id="cd07067">
    <property type="entry name" value="HP_PGM_like"/>
    <property type="match status" value="1"/>
</dbReference>
<dbReference type="EMBL" id="JAANXN010000010">
    <property type="protein sequence ID" value="MDF8371554.1"/>
    <property type="molecule type" value="Genomic_DNA"/>
</dbReference>
<evidence type="ECO:0000256" key="1">
    <source>
        <dbReference type="PIRSR" id="PIRSR613078-1"/>
    </source>
</evidence>
<sequence>MTTFYFVRHGQTAANAAGLKQGQINSAMTRLNDKGKLQVRQLADHFDISFADLLISSPLHRTMQTADILNNSAGVPTQQDQRLLEISYGEWDGQKNQQLEMQFPDVFNPVLHDVTANYTKYATAGETFAQVVKRVNLFLNETSLQHPNEQIIVVTHGFTIKAILMAIFGINHVTSNIPEPDNASVTKLTQTSDGNRYLHYFNRN</sequence>
<feature type="binding site" evidence="2">
    <location>
        <begin position="85"/>
        <end position="88"/>
    </location>
    <ligand>
        <name>substrate</name>
    </ligand>
</feature>
<dbReference type="PANTHER" id="PTHR48100:SF1">
    <property type="entry name" value="HISTIDINE PHOSPHATASE FAMILY PROTEIN-RELATED"/>
    <property type="match status" value="1"/>
</dbReference>